<feature type="non-terminal residue" evidence="2">
    <location>
        <position position="1"/>
    </location>
</feature>
<organism evidence="2 3">
    <name type="scientific">Solanum stoloniferum</name>
    <dbReference type="NCBI Taxonomy" id="62892"/>
    <lineage>
        <taxon>Eukaryota</taxon>
        <taxon>Viridiplantae</taxon>
        <taxon>Streptophyta</taxon>
        <taxon>Embryophyta</taxon>
        <taxon>Tracheophyta</taxon>
        <taxon>Spermatophyta</taxon>
        <taxon>Magnoliopsida</taxon>
        <taxon>eudicotyledons</taxon>
        <taxon>Gunneridae</taxon>
        <taxon>Pentapetalae</taxon>
        <taxon>asterids</taxon>
        <taxon>lamiids</taxon>
        <taxon>Solanales</taxon>
        <taxon>Solanaceae</taxon>
        <taxon>Solanoideae</taxon>
        <taxon>Solaneae</taxon>
        <taxon>Solanum</taxon>
    </lineage>
</organism>
<dbReference type="EMBL" id="JBJKTR010000012">
    <property type="protein sequence ID" value="KAL3351893.1"/>
    <property type="molecule type" value="Genomic_DNA"/>
</dbReference>
<accession>A0ABD2T6M6</accession>
<keyword evidence="3" id="KW-1185">Reference proteome</keyword>
<evidence type="ECO:0000256" key="1">
    <source>
        <dbReference type="SAM" id="MobiDB-lite"/>
    </source>
</evidence>
<evidence type="ECO:0000313" key="3">
    <source>
        <dbReference type="Proteomes" id="UP001627284"/>
    </source>
</evidence>
<comment type="caution">
    <text evidence="2">The sequence shown here is derived from an EMBL/GenBank/DDBJ whole genome shotgun (WGS) entry which is preliminary data.</text>
</comment>
<dbReference type="Proteomes" id="UP001627284">
    <property type="component" value="Unassembled WGS sequence"/>
</dbReference>
<protein>
    <submittedName>
        <fullName evidence="2">Uncharacterized protein</fullName>
    </submittedName>
</protein>
<reference evidence="2 3" key="1">
    <citation type="submission" date="2024-05" db="EMBL/GenBank/DDBJ databases">
        <title>De novo assembly of an allotetraploid wild potato.</title>
        <authorList>
            <person name="Hosaka A.J."/>
        </authorList>
    </citation>
    <scope>NUCLEOTIDE SEQUENCE [LARGE SCALE GENOMIC DNA]</scope>
    <source>
        <tissue evidence="2">Young leaves</tissue>
    </source>
</reference>
<gene>
    <name evidence="2" type="ORF">AABB24_020133</name>
</gene>
<name>A0ABD2T6M6_9SOLN</name>
<dbReference type="AlphaFoldDB" id="A0ABD2T6M6"/>
<sequence length="102" mass="11695">LLLHAENDQNRASSPENRTAGSRHVAVPFPLPKWDETCKKKVSSQNGESLEFEFFNGPRPHPKISRFFHPIFILISPLNVLFSIHMGLEVLDGYREKSRILI</sequence>
<evidence type="ECO:0000313" key="2">
    <source>
        <dbReference type="EMBL" id="KAL3351893.1"/>
    </source>
</evidence>
<proteinExistence type="predicted"/>
<feature type="compositionally biased region" description="Polar residues" evidence="1">
    <location>
        <begin position="10"/>
        <end position="20"/>
    </location>
</feature>
<feature type="region of interest" description="Disordered" evidence="1">
    <location>
        <begin position="1"/>
        <end position="22"/>
    </location>
</feature>